<dbReference type="InterPro" id="IPR044160">
    <property type="entry name" value="TGD4-like"/>
</dbReference>
<evidence type="ECO:0000256" key="1">
    <source>
        <dbReference type="SAM" id="Phobius"/>
    </source>
</evidence>
<sequence>MLLRRMRWMSEGDGRWELDAETPATMEGTARPVPGDPLPLGLSRGPRVTRPKQLDFFHRFMASPFVPTFSASGDGLSLHHAHLLHLTDNWSFTILEQIHVEKLVSVVKEKLANRQEEAPWTKDLKKHLHDVMSLGIGTELLITPDTTLLLELYDIKKGDRGKAIFHHKAKNLDALKLFGIHLVIFSIVTVLNIWIKWMPLHQLQLPRQNVTFQASWPGLFVDKKGVYWDVPLSLSADLASVGSSSGLSYHLLLQQNSGEPKCFGGDETSDVPIALLPGLCAKAAVSIKKSIDAWRKKEDKLKNVQPYDVFLSDSHVSFTGIVGAVASGYLGDCSRRVSIRDEARRSNAFRMFDERNKFAAFADLFASVTFTAQYGNFQRLFLDLTKASARFDIASGSLFLCGASQLAQDFFFSRRPDIQTFCDVSPDVTVSLQQQIVGPFSFRVESSVSIDPRSQDNFVRVEDSIFAIDWALKVLGSAKATAWYSPKHQEAMVELRFFEA</sequence>
<dbReference type="Pfam" id="PF12600">
    <property type="entry name" value="DUF3769"/>
    <property type="match status" value="1"/>
</dbReference>
<dbReference type="PANTHER" id="PTHR34954:SF4">
    <property type="entry name" value="PROTEIN TRIGALACTOSYLDIACYLGLYCEROL 4, CHLOROPLASTIC"/>
    <property type="match status" value="1"/>
</dbReference>
<dbReference type="GO" id="GO:0034196">
    <property type="term" value="P:acylglycerol transport"/>
    <property type="evidence" value="ECO:0007669"/>
    <property type="project" value="InterPro"/>
</dbReference>
<dbReference type="OrthoDB" id="512148at2759"/>
<keyword evidence="1" id="KW-0472">Membrane</keyword>
<accession>A0A835EZR1</accession>
<feature type="transmembrane region" description="Helical" evidence="1">
    <location>
        <begin position="174"/>
        <end position="195"/>
    </location>
</feature>
<evidence type="ECO:0000313" key="2">
    <source>
        <dbReference type="EMBL" id="KAF8724056.1"/>
    </source>
</evidence>
<dbReference type="GO" id="GO:0009941">
    <property type="term" value="C:chloroplast envelope"/>
    <property type="evidence" value="ECO:0007669"/>
    <property type="project" value="TreeGrafter"/>
</dbReference>
<comment type="caution">
    <text evidence="2">The sequence shown here is derived from an EMBL/GenBank/DDBJ whole genome shotgun (WGS) entry which is preliminary data.</text>
</comment>
<dbReference type="AlphaFoldDB" id="A0A835EZR1"/>
<dbReference type="GO" id="GO:1990052">
    <property type="term" value="P:ER to chloroplast lipid transport"/>
    <property type="evidence" value="ECO:0007669"/>
    <property type="project" value="InterPro"/>
</dbReference>
<dbReference type="Proteomes" id="UP000636709">
    <property type="component" value="Unassembled WGS sequence"/>
</dbReference>
<proteinExistence type="predicted"/>
<dbReference type="GO" id="GO:0070300">
    <property type="term" value="F:phosphatidic acid binding"/>
    <property type="evidence" value="ECO:0007669"/>
    <property type="project" value="InterPro"/>
</dbReference>
<keyword evidence="3" id="KW-1185">Reference proteome</keyword>
<organism evidence="2 3">
    <name type="scientific">Digitaria exilis</name>
    <dbReference type="NCBI Taxonomy" id="1010633"/>
    <lineage>
        <taxon>Eukaryota</taxon>
        <taxon>Viridiplantae</taxon>
        <taxon>Streptophyta</taxon>
        <taxon>Embryophyta</taxon>
        <taxon>Tracheophyta</taxon>
        <taxon>Spermatophyta</taxon>
        <taxon>Magnoliopsida</taxon>
        <taxon>Liliopsida</taxon>
        <taxon>Poales</taxon>
        <taxon>Poaceae</taxon>
        <taxon>PACMAD clade</taxon>
        <taxon>Panicoideae</taxon>
        <taxon>Panicodae</taxon>
        <taxon>Paniceae</taxon>
        <taxon>Anthephorinae</taxon>
        <taxon>Digitaria</taxon>
    </lineage>
</organism>
<reference evidence="2" key="1">
    <citation type="submission" date="2020-07" db="EMBL/GenBank/DDBJ databases">
        <title>Genome sequence and genetic diversity analysis of an under-domesticated orphan crop, white fonio (Digitaria exilis).</title>
        <authorList>
            <person name="Bennetzen J.L."/>
            <person name="Chen S."/>
            <person name="Ma X."/>
            <person name="Wang X."/>
            <person name="Yssel A.E.J."/>
            <person name="Chaluvadi S.R."/>
            <person name="Johnson M."/>
            <person name="Gangashetty P."/>
            <person name="Hamidou F."/>
            <person name="Sanogo M.D."/>
            <person name="Zwaenepoel A."/>
            <person name="Wallace J."/>
            <person name="Van De Peer Y."/>
            <person name="Van Deynze A."/>
        </authorList>
    </citation>
    <scope>NUCLEOTIDE SEQUENCE</scope>
    <source>
        <tissue evidence="2">Leaves</tissue>
    </source>
</reference>
<dbReference type="EMBL" id="JACEFO010001663">
    <property type="protein sequence ID" value="KAF8724056.1"/>
    <property type="molecule type" value="Genomic_DNA"/>
</dbReference>
<dbReference type="PANTHER" id="PTHR34954">
    <property type="entry name" value="EXPRESSED PROTEIN"/>
    <property type="match status" value="1"/>
</dbReference>
<gene>
    <name evidence="2" type="ORF">HU200_021067</name>
</gene>
<keyword evidence="1" id="KW-0812">Transmembrane</keyword>
<protein>
    <recommendedName>
        <fullName evidence="4">Protein TRIGALACTOSYLDIACYLGLYCEROL 4, chloroplastic</fullName>
    </recommendedName>
</protein>
<keyword evidence="1" id="KW-1133">Transmembrane helix</keyword>
<dbReference type="InterPro" id="IPR022244">
    <property type="entry name" value="DUF3769"/>
</dbReference>
<evidence type="ECO:0000313" key="3">
    <source>
        <dbReference type="Proteomes" id="UP000636709"/>
    </source>
</evidence>
<name>A0A835EZR1_9POAL</name>
<evidence type="ECO:0008006" key="4">
    <source>
        <dbReference type="Google" id="ProtNLM"/>
    </source>
</evidence>